<keyword evidence="1" id="KW-0812">Transmembrane</keyword>
<feature type="transmembrane region" description="Helical" evidence="1">
    <location>
        <begin position="12"/>
        <end position="35"/>
    </location>
</feature>
<gene>
    <name evidence="2" type="ORF">NZNM25_02140</name>
</gene>
<protein>
    <submittedName>
        <fullName evidence="2">Uncharacterized protein</fullName>
    </submittedName>
</protein>
<name>A0A2S2KP10_9ARCH</name>
<dbReference type="Proteomes" id="UP000245829">
    <property type="component" value="Unassembled WGS sequence"/>
</dbReference>
<comment type="caution">
    <text evidence="2">The sequence shown here is derived from an EMBL/GenBank/DDBJ whole genome shotgun (WGS) entry which is preliminary data.</text>
</comment>
<dbReference type="GeneID" id="76209548"/>
<organism evidence="2 3">
    <name type="scientific">Nitrosopumilus zosterae</name>
    <dbReference type="NCBI Taxonomy" id="718286"/>
    <lineage>
        <taxon>Archaea</taxon>
        <taxon>Nitrososphaerota</taxon>
        <taxon>Nitrososphaeria</taxon>
        <taxon>Nitrosopumilales</taxon>
        <taxon>Nitrosopumilaceae</taxon>
        <taxon>Nitrosopumilus</taxon>
    </lineage>
</organism>
<sequence length="130" mass="15157">MKTRFKIPSYKTNILFMLNAVIVGILSIGASYFTLGPLIMFERNISDIVRMVTQNYAMIGLWIIYFANIICLPINLKKTHKNWKLGYIVFLISTMIFVIYITGVFDCWGAMISRFFGMDYNDRIRCLNEN</sequence>
<evidence type="ECO:0000313" key="2">
    <source>
        <dbReference type="EMBL" id="GBH33423.1"/>
    </source>
</evidence>
<proteinExistence type="predicted"/>
<dbReference type="AlphaFoldDB" id="A0A2S2KP10"/>
<evidence type="ECO:0000256" key="1">
    <source>
        <dbReference type="SAM" id="Phobius"/>
    </source>
</evidence>
<keyword evidence="1" id="KW-0472">Membrane</keyword>
<evidence type="ECO:0000313" key="3">
    <source>
        <dbReference type="Proteomes" id="UP000245829"/>
    </source>
</evidence>
<feature type="transmembrane region" description="Helical" evidence="1">
    <location>
        <begin position="55"/>
        <end position="76"/>
    </location>
</feature>
<reference evidence="2 3" key="1">
    <citation type="submission" date="2018-05" db="EMBL/GenBank/DDBJ databases">
        <title>genome sequencing of Nitrosopumilus sp. NM25.</title>
        <authorList>
            <person name="Mori K."/>
            <person name="Nakagawa T."/>
        </authorList>
    </citation>
    <scope>NUCLEOTIDE SEQUENCE [LARGE SCALE GENOMIC DNA]</scope>
    <source>
        <strain evidence="2 3">NM25</strain>
    </source>
</reference>
<dbReference type="RefSeq" id="WP_109876082.1">
    <property type="nucleotide sequence ID" value="NZ_AP026695.1"/>
</dbReference>
<dbReference type="EMBL" id="BGKI01000001">
    <property type="protein sequence ID" value="GBH33423.1"/>
    <property type="molecule type" value="Genomic_DNA"/>
</dbReference>
<keyword evidence="1" id="KW-1133">Transmembrane helix</keyword>
<feature type="transmembrane region" description="Helical" evidence="1">
    <location>
        <begin position="88"/>
        <end position="111"/>
    </location>
</feature>
<accession>A0A2S2KP10</accession>
<keyword evidence="3" id="KW-1185">Reference proteome</keyword>
<dbReference type="OrthoDB" id="382495at2157"/>